<dbReference type="AlphaFoldDB" id="F4S5J0"/>
<feature type="compositionally biased region" description="Polar residues" evidence="1">
    <location>
        <begin position="164"/>
        <end position="173"/>
    </location>
</feature>
<dbReference type="HOGENOM" id="CLU_903387_0_0_1"/>
<organism evidence="3">
    <name type="scientific">Melampsora larici-populina (strain 98AG31 / pathotype 3-4-7)</name>
    <name type="common">Poplar leaf rust fungus</name>
    <dbReference type="NCBI Taxonomy" id="747676"/>
    <lineage>
        <taxon>Eukaryota</taxon>
        <taxon>Fungi</taxon>
        <taxon>Dikarya</taxon>
        <taxon>Basidiomycota</taxon>
        <taxon>Pucciniomycotina</taxon>
        <taxon>Pucciniomycetes</taxon>
        <taxon>Pucciniales</taxon>
        <taxon>Melampsoraceae</taxon>
        <taxon>Melampsora</taxon>
    </lineage>
</organism>
<feature type="compositionally biased region" description="Basic residues" evidence="1">
    <location>
        <begin position="189"/>
        <end position="199"/>
    </location>
</feature>
<dbReference type="Proteomes" id="UP000001072">
    <property type="component" value="Unassembled WGS sequence"/>
</dbReference>
<feature type="region of interest" description="Disordered" evidence="1">
    <location>
        <begin position="86"/>
        <end position="239"/>
    </location>
</feature>
<dbReference type="VEuPathDB" id="FungiDB:MELLADRAFT_112145"/>
<dbReference type="InParanoid" id="F4S5J0"/>
<reference evidence="3" key="1">
    <citation type="journal article" date="2011" name="Proc. Natl. Acad. Sci. U.S.A.">
        <title>Obligate biotrophy features unraveled by the genomic analysis of rust fungi.</title>
        <authorList>
            <person name="Duplessis S."/>
            <person name="Cuomo C.A."/>
            <person name="Lin Y.-C."/>
            <person name="Aerts A."/>
            <person name="Tisserant E."/>
            <person name="Veneault-Fourrey C."/>
            <person name="Joly D.L."/>
            <person name="Hacquard S."/>
            <person name="Amselem J."/>
            <person name="Cantarel B.L."/>
            <person name="Chiu R."/>
            <person name="Coutinho P.M."/>
            <person name="Feau N."/>
            <person name="Field M."/>
            <person name="Frey P."/>
            <person name="Gelhaye E."/>
            <person name="Goldberg J."/>
            <person name="Grabherr M.G."/>
            <person name="Kodira C.D."/>
            <person name="Kohler A."/>
            <person name="Kuees U."/>
            <person name="Lindquist E.A."/>
            <person name="Lucas S.M."/>
            <person name="Mago R."/>
            <person name="Mauceli E."/>
            <person name="Morin E."/>
            <person name="Murat C."/>
            <person name="Pangilinan J.L."/>
            <person name="Park R."/>
            <person name="Pearson M."/>
            <person name="Quesneville H."/>
            <person name="Rouhier N."/>
            <person name="Sakthikumar S."/>
            <person name="Salamov A.A."/>
            <person name="Schmutz J."/>
            <person name="Selles B."/>
            <person name="Shapiro H."/>
            <person name="Tanguay P."/>
            <person name="Tuskan G.A."/>
            <person name="Henrissat B."/>
            <person name="Van de Peer Y."/>
            <person name="Rouze P."/>
            <person name="Ellis J.G."/>
            <person name="Dodds P.N."/>
            <person name="Schein J.E."/>
            <person name="Zhong S."/>
            <person name="Hamelin R.C."/>
            <person name="Grigoriev I.V."/>
            <person name="Szabo L.J."/>
            <person name="Martin F."/>
        </authorList>
    </citation>
    <scope>NUCLEOTIDE SEQUENCE [LARGE SCALE GENOMIC DNA]</scope>
    <source>
        <strain evidence="3">98AG31 / pathotype 3-4-7</strain>
    </source>
</reference>
<proteinExistence type="predicted"/>
<evidence type="ECO:0000256" key="1">
    <source>
        <dbReference type="SAM" id="MobiDB-lite"/>
    </source>
</evidence>
<evidence type="ECO:0000313" key="2">
    <source>
        <dbReference type="EMBL" id="EGG00097.1"/>
    </source>
</evidence>
<gene>
    <name evidence="2" type="ORF">MELLADRAFT_112145</name>
</gene>
<dbReference type="RefSeq" id="XP_007416695.1">
    <property type="nucleotide sequence ID" value="XM_007416633.1"/>
</dbReference>
<dbReference type="KEGG" id="mlr:MELLADRAFT_112145"/>
<protein>
    <submittedName>
        <fullName evidence="2">Uncharacterized protein</fullName>
    </submittedName>
</protein>
<evidence type="ECO:0000313" key="3">
    <source>
        <dbReference type="Proteomes" id="UP000001072"/>
    </source>
</evidence>
<name>F4S5J0_MELLP</name>
<accession>F4S5J0</accession>
<dbReference type="GeneID" id="18924581"/>
<keyword evidence="3" id="KW-1185">Reference proteome</keyword>
<sequence>MENLKPLLQSGTIRDLQSYMLEHFPYVVLRDDLKLADLKTLAKKWNKIGDASMPWHVVKHGHQGGELFTEPDFKFYQIIMSSVASETPSRSRPVRHRQPAIHPGMVSPAVDSRRRLSVDDQSQPALNKTKRKDRSYDPKPENESDSSIVSIQCQGRKKDPKATGYQSEASITEHQGKKSKKGTGSQSKSQRRSQARKKTASAAPSDDLISANVTRAMLRADSDEEPSGDQPCKRHKADEADAKVELAQLRAYYDTPFHRHDDEINPPVEEDDAGNIDIEDKTQWDIADAEDEVTPAVVLEEEVAPTHR</sequence>
<dbReference type="EMBL" id="GL883151">
    <property type="protein sequence ID" value="EGG00097.1"/>
    <property type="molecule type" value="Genomic_DNA"/>
</dbReference>